<dbReference type="SUPFAM" id="SSF48264">
    <property type="entry name" value="Cytochrome P450"/>
    <property type="match status" value="1"/>
</dbReference>
<dbReference type="GO" id="GO:0020037">
    <property type="term" value="F:heme binding"/>
    <property type="evidence" value="ECO:0007669"/>
    <property type="project" value="InterPro"/>
</dbReference>
<evidence type="ECO:0000313" key="8">
    <source>
        <dbReference type="Proteomes" id="UP000310066"/>
    </source>
</evidence>
<keyword evidence="3" id="KW-0560">Oxidoreductase</keyword>
<evidence type="ECO:0000256" key="2">
    <source>
        <dbReference type="ARBA" id="ARBA00022723"/>
    </source>
</evidence>
<reference evidence="7 8" key="1">
    <citation type="submission" date="2017-03" db="EMBL/GenBank/DDBJ databases">
        <title>Genomes of endolithic fungi from Antarctica.</title>
        <authorList>
            <person name="Coleine C."/>
            <person name="Masonjones S."/>
            <person name="Stajich J.E."/>
        </authorList>
    </citation>
    <scope>NUCLEOTIDE SEQUENCE [LARGE SCALE GENOMIC DNA]</scope>
    <source>
        <strain evidence="7 8">CCFEE 5311</strain>
    </source>
</reference>
<keyword evidence="6" id="KW-0472">Membrane</keyword>
<proteinExistence type="inferred from homology"/>
<name>A0A4U0V9D5_9PEZI</name>
<evidence type="ECO:0000313" key="7">
    <source>
        <dbReference type="EMBL" id="TKA44596.1"/>
    </source>
</evidence>
<dbReference type="Proteomes" id="UP000310066">
    <property type="component" value="Unassembled WGS sequence"/>
</dbReference>
<dbReference type="PANTHER" id="PTHR46300">
    <property type="entry name" value="P450, PUTATIVE (EUROFUNG)-RELATED-RELATED"/>
    <property type="match status" value="1"/>
</dbReference>
<comment type="caution">
    <text evidence="7">The sequence shown here is derived from an EMBL/GenBank/DDBJ whole genome shotgun (WGS) entry which is preliminary data.</text>
</comment>
<dbReference type="GO" id="GO:0004497">
    <property type="term" value="F:monooxygenase activity"/>
    <property type="evidence" value="ECO:0007669"/>
    <property type="project" value="InterPro"/>
</dbReference>
<dbReference type="AlphaFoldDB" id="A0A4U0V9D5"/>
<dbReference type="Pfam" id="PF00067">
    <property type="entry name" value="p450"/>
    <property type="match status" value="1"/>
</dbReference>
<accession>A0A4U0V9D5</accession>
<sequence>MIGSQLHLNIPALFLNVTAVSALITVSVLLCIALLAYAIVTELYRYHVRLPTLSGPPGFPIAGNLYQLAPDPAETLHQWGKRYGGVYQISLGTRPVVVFNSMQAARDVFVGQGHALIDKPRLHTFHSVLSSVASSIGTTAWSESTKRRRKTAASAMNKPAVASYLPFIDELTKALILELLEQGRGGEIAFDPRQAIASAVTDLTMTVNYGARLPPHEALLSEIIDVEDGLSRIKNPLGSAQDFIPILRLLPFNSQSSKAREVNRRRMVYLRRFERETEERVEKGVDKPCIQGKCLRDPTVQLDNIDLMSISMSMVSGGLDTMVNTLAWTIGTLAIRPDIQDKAYKAICEAYSSETWGPIEDEHGVPYIDALVKECLRTFSVLRLSLPRSAWKDIQYGDVFIPKGTTVFLNAWGCNRDETVFGNDADAFRPERFLDDPDLPHAAYGFGTRMCAGFHLANRQLYVLLLRLIWSFRIEMSKVPAERIERMRPLEDVAEPFHLAAMPPGYKVRLVSRNLAALSSLLRGNGPCKAQ</sequence>
<comment type="cofactor">
    <cofactor evidence="5">
        <name>heme</name>
        <dbReference type="ChEBI" id="CHEBI:30413"/>
    </cofactor>
</comment>
<evidence type="ECO:0000256" key="3">
    <source>
        <dbReference type="ARBA" id="ARBA00023002"/>
    </source>
</evidence>
<evidence type="ECO:0000256" key="1">
    <source>
        <dbReference type="ARBA" id="ARBA00010617"/>
    </source>
</evidence>
<keyword evidence="5" id="KW-0349">Heme</keyword>
<evidence type="ECO:0000256" key="4">
    <source>
        <dbReference type="ARBA" id="ARBA00023004"/>
    </source>
</evidence>
<dbReference type="InterPro" id="IPR050364">
    <property type="entry name" value="Cytochrome_P450_fung"/>
</dbReference>
<evidence type="ECO:0008006" key="9">
    <source>
        <dbReference type="Google" id="ProtNLM"/>
    </source>
</evidence>
<evidence type="ECO:0000256" key="6">
    <source>
        <dbReference type="SAM" id="Phobius"/>
    </source>
</evidence>
<protein>
    <recommendedName>
        <fullName evidence="9">3-hydroxyphenylacetate 6-hydroxylase</fullName>
    </recommendedName>
</protein>
<dbReference type="EMBL" id="NAJP01000014">
    <property type="protein sequence ID" value="TKA44596.1"/>
    <property type="molecule type" value="Genomic_DNA"/>
</dbReference>
<dbReference type="PRINTS" id="PR00385">
    <property type="entry name" value="P450"/>
</dbReference>
<dbReference type="GO" id="GO:0016705">
    <property type="term" value="F:oxidoreductase activity, acting on paired donors, with incorporation or reduction of molecular oxygen"/>
    <property type="evidence" value="ECO:0007669"/>
    <property type="project" value="InterPro"/>
</dbReference>
<dbReference type="InterPro" id="IPR036396">
    <property type="entry name" value="Cyt_P450_sf"/>
</dbReference>
<dbReference type="PRINTS" id="PR00463">
    <property type="entry name" value="EP450I"/>
</dbReference>
<feature type="binding site" description="axial binding residue" evidence="5">
    <location>
        <position position="451"/>
    </location>
    <ligand>
        <name>heme</name>
        <dbReference type="ChEBI" id="CHEBI:30413"/>
    </ligand>
    <ligandPart>
        <name>Fe</name>
        <dbReference type="ChEBI" id="CHEBI:18248"/>
    </ligandPart>
</feature>
<dbReference type="STRING" id="329885.A0A4U0V9D5"/>
<keyword evidence="2 5" id="KW-0479">Metal-binding</keyword>
<gene>
    <name evidence="7" type="ORF">B0A54_04546</name>
</gene>
<dbReference type="InterPro" id="IPR001128">
    <property type="entry name" value="Cyt_P450"/>
</dbReference>
<dbReference type="GO" id="GO:0005506">
    <property type="term" value="F:iron ion binding"/>
    <property type="evidence" value="ECO:0007669"/>
    <property type="project" value="InterPro"/>
</dbReference>
<comment type="similarity">
    <text evidence="1">Belongs to the cytochrome P450 family.</text>
</comment>
<dbReference type="PANTHER" id="PTHR46300:SF9">
    <property type="entry name" value="P450, PUTATIVE-RELATED"/>
    <property type="match status" value="1"/>
</dbReference>
<dbReference type="Gene3D" id="1.10.630.10">
    <property type="entry name" value="Cytochrome P450"/>
    <property type="match status" value="1"/>
</dbReference>
<organism evidence="7 8">
    <name type="scientific">Friedmanniomyces endolithicus</name>
    <dbReference type="NCBI Taxonomy" id="329885"/>
    <lineage>
        <taxon>Eukaryota</taxon>
        <taxon>Fungi</taxon>
        <taxon>Dikarya</taxon>
        <taxon>Ascomycota</taxon>
        <taxon>Pezizomycotina</taxon>
        <taxon>Dothideomycetes</taxon>
        <taxon>Dothideomycetidae</taxon>
        <taxon>Mycosphaerellales</taxon>
        <taxon>Teratosphaeriaceae</taxon>
        <taxon>Friedmanniomyces</taxon>
    </lineage>
</organism>
<keyword evidence="6" id="KW-1133">Transmembrane helix</keyword>
<evidence type="ECO:0000256" key="5">
    <source>
        <dbReference type="PIRSR" id="PIRSR602401-1"/>
    </source>
</evidence>
<dbReference type="InterPro" id="IPR002401">
    <property type="entry name" value="Cyt_P450_E_grp-I"/>
</dbReference>
<keyword evidence="6" id="KW-0812">Transmembrane</keyword>
<dbReference type="OrthoDB" id="1055148at2759"/>
<keyword evidence="4 5" id="KW-0408">Iron</keyword>
<feature type="transmembrane region" description="Helical" evidence="6">
    <location>
        <begin position="12"/>
        <end position="40"/>
    </location>
</feature>